<organism evidence="1">
    <name type="scientific">uncultured Caudovirales phage</name>
    <dbReference type="NCBI Taxonomy" id="2100421"/>
    <lineage>
        <taxon>Viruses</taxon>
        <taxon>Duplodnaviria</taxon>
        <taxon>Heunggongvirae</taxon>
        <taxon>Uroviricota</taxon>
        <taxon>Caudoviricetes</taxon>
        <taxon>Peduoviridae</taxon>
        <taxon>Maltschvirus</taxon>
        <taxon>Maltschvirus maltsch</taxon>
    </lineage>
</organism>
<dbReference type="EMBL" id="LR797246">
    <property type="protein sequence ID" value="CAB4195982.1"/>
    <property type="molecule type" value="Genomic_DNA"/>
</dbReference>
<accession>A0A6J5RJ22</accession>
<evidence type="ECO:0000313" key="1">
    <source>
        <dbReference type="EMBL" id="CAB4195982.1"/>
    </source>
</evidence>
<gene>
    <name evidence="1" type="ORF">UFOVP1299_47</name>
</gene>
<name>A0A6J5RJ22_9CAUD</name>
<protein>
    <submittedName>
        <fullName evidence="1">Uncharacterized protein</fullName>
    </submittedName>
</protein>
<sequence length="121" mass="13181">MKANEYKGEVTIVLQCKPCLVVYDWDALRMLEKSLGEDYRRAIGAALDRGNVDTIAKVLSIGLAKNHSEYTAVAVHELNLPLTEVTDVIITALRQSMHGPAKMMALLAEEDASTNPLVQGG</sequence>
<proteinExistence type="predicted"/>
<reference evidence="1" key="1">
    <citation type="submission" date="2020-05" db="EMBL/GenBank/DDBJ databases">
        <authorList>
            <person name="Chiriac C."/>
            <person name="Salcher M."/>
            <person name="Ghai R."/>
            <person name="Kavagutti S V."/>
        </authorList>
    </citation>
    <scope>NUCLEOTIDE SEQUENCE</scope>
</reference>